<organism evidence="2 3">
    <name type="scientific">Trichostrongylus colubriformis</name>
    <name type="common">Black scour worm</name>
    <dbReference type="NCBI Taxonomy" id="6319"/>
    <lineage>
        <taxon>Eukaryota</taxon>
        <taxon>Metazoa</taxon>
        <taxon>Ecdysozoa</taxon>
        <taxon>Nematoda</taxon>
        <taxon>Chromadorea</taxon>
        <taxon>Rhabditida</taxon>
        <taxon>Rhabditina</taxon>
        <taxon>Rhabditomorpha</taxon>
        <taxon>Strongyloidea</taxon>
        <taxon>Trichostrongylidae</taxon>
        <taxon>Trichostrongylus</taxon>
    </lineage>
</organism>
<evidence type="ECO:0000313" key="3">
    <source>
        <dbReference type="Proteomes" id="UP001331761"/>
    </source>
</evidence>
<dbReference type="Proteomes" id="UP001331761">
    <property type="component" value="Unassembled WGS sequence"/>
</dbReference>
<comment type="caution">
    <text evidence="2">The sequence shown here is derived from an EMBL/GenBank/DDBJ whole genome shotgun (WGS) entry which is preliminary data.</text>
</comment>
<sequence length="316" mass="36007">MPGCGSSPQPEQLYTKRRFLQVNNEEKLVRLVRRDEHVRGSRHPQRLIRLIPVEKHLVHMQNDNGSQYNVELMKRITAALERVASASDKYRYLVENLVKDGLISTAQEAKIEGSSTTEKMKTSDVLQRLKPTSSDGTPDALNDSLALLLEGQQRIGLRIDSLKRDQEINKLHIEEVLKKVIDEVKSELAGKTKEHTDNLEKMKAKQDFLYQDFNTLNTRLDEMEMLVSKLMRESEPPEVVLRVHEMKKPATIEEISDEEDSLQSVLSVSSGSPAEGPEGVVKKTRKPSQAFVFVQRTTPKPFEKKDVKEDVETTHL</sequence>
<dbReference type="AlphaFoldDB" id="A0AAN8FIZ7"/>
<dbReference type="EMBL" id="WIXE01025254">
    <property type="protein sequence ID" value="KAK5964883.1"/>
    <property type="molecule type" value="Genomic_DNA"/>
</dbReference>
<evidence type="ECO:0000313" key="2">
    <source>
        <dbReference type="EMBL" id="KAK5964883.1"/>
    </source>
</evidence>
<accession>A0AAN8FIZ7</accession>
<proteinExistence type="predicted"/>
<name>A0AAN8FIZ7_TRICO</name>
<keyword evidence="3" id="KW-1185">Reference proteome</keyword>
<feature type="region of interest" description="Disordered" evidence="1">
    <location>
        <begin position="255"/>
        <end position="285"/>
    </location>
</feature>
<protein>
    <submittedName>
        <fullName evidence="2">Uncharacterized protein</fullName>
    </submittedName>
</protein>
<evidence type="ECO:0000256" key="1">
    <source>
        <dbReference type="SAM" id="MobiDB-lite"/>
    </source>
</evidence>
<reference evidence="2 3" key="1">
    <citation type="submission" date="2019-10" db="EMBL/GenBank/DDBJ databases">
        <title>Assembly and Annotation for the nematode Trichostrongylus colubriformis.</title>
        <authorList>
            <person name="Martin J."/>
        </authorList>
    </citation>
    <scope>NUCLEOTIDE SEQUENCE [LARGE SCALE GENOMIC DNA]</scope>
    <source>
        <strain evidence="2">G859</strain>
        <tissue evidence="2">Whole worm</tissue>
    </source>
</reference>
<gene>
    <name evidence="2" type="ORF">GCK32_014959</name>
</gene>
<feature type="compositionally biased region" description="Low complexity" evidence="1">
    <location>
        <begin position="262"/>
        <end position="272"/>
    </location>
</feature>